<dbReference type="PANTHER" id="PTHR38074">
    <property type="entry name" value="ALTERED INHERITANCE OF MITOCHONDRIA PROTEIN 24, MITOCHONDRIAL"/>
    <property type="match status" value="1"/>
</dbReference>
<dbReference type="SUPFAM" id="SSF51219">
    <property type="entry name" value="TRAP-like"/>
    <property type="match status" value="1"/>
</dbReference>
<reference evidence="2" key="1">
    <citation type="submission" date="2022-01" db="EMBL/GenBank/DDBJ databases">
        <title>Genome-Based Taxonomic Classification of the Phylum Actinobacteria.</title>
        <authorList>
            <person name="Gao Y."/>
        </authorList>
    </citation>
    <scope>NUCLEOTIDE SEQUENCE</scope>
    <source>
        <strain evidence="2">KLBMP 8922</strain>
    </source>
</reference>
<evidence type="ECO:0000256" key="1">
    <source>
        <dbReference type="SAM" id="MobiDB-lite"/>
    </source>
</evidence>
<dbReference type="RefSeq" id="WP_235051761.1">
    <property type="nucleotide sequence ID" value="NZ_JAKFHA010000004.1"/>
</dbReference>
<evidence type="ECO:0000313" key="3">
    <source>
        <dbReference type="Proteomes" id="UP001165378"/>
    </source>
</evidence>
<gene>
    <name evidence="2" type="ORF">LZ495_10290</name>
</gene>
<evidence type="ECO:0000313" key="2">
    <source>
        <dbReference type="EMBL" id="MCF2527601.1"/>
    </source>
</evidence>
<sequence length="294" mass="31184">MQSPLFENMAITSSERFTLQNPHILRVALDRQAAPELLARKGAMIAFTGAVDFDGYMPTQGEMRAAAYGAEFMSLMRCTGTGVVYLANQAQSIHLVALANEGIIVDNDSVLALDPGLTWSPVAIDAEARLSGPGSNGLLIGGTGMIALTTPGTPLVMKVGPRSEVFVDADAVVAWSSNLTTRLEAQTVSSRVWRRRGQTGEGWMLSFIGEGWVLVQSTEVSPPDMVQHQGGPLGMGRQGYQNNSWGGPGGPHGPVQHPPQGYPQQGHPGYPPPGPQGYPPQGPPGYPPQGPPRR</sequence>
<dbReference type="InterPro" id="IPR016031">
    <property type="entry name" value="Trp_RNA-bd_attenuator-like_dom"/>
</dbReference>
<name>A0AA41PYP6_9ACTN</name>
<comment type="caution">
    <text evidence="2">The sequence shown here is derived from an EMBL/GenBank/DDBJ whole genome shotgun (WGS) entry which is preliminary data.</text>
</comment>
<dbReference type="InterPro" id="IPR002838">
    <property type="entry name" value="AIM24"/>
</dbReference>
<keyword evidence="3" id="KW-1185">Reference proteome</keyword>
<organism evidence="2 3">
    <name type="scientific">Yinghuangia soli</name>
    <dbReference type="NCBI Taxonomy" id="2908204"/>
    <lineage>
        <taxon>Bacteria</taxon>
        <taxon>Bacillati</taxon>
        <taxon>Actinomycetota</taxon>
        <taxon>Actinomycetes</taxon>
        <taxon>Kitasatosporales</taxon>
        <taxon>Streptomycetaceae</taxon>
        <taxon>Yinghuangia</taxon>
    </lineage>
</organism>
<dbReference type="EMBL" id="JAKFHA010000004">
    <property type="protein sequence ID" value="MCF2527601.1"/>
    <property type="molecule type" value="Genomic_DNA"/>
</dbReference>
<protein>
    <submittedName>
        <fullName evidence="2">AIM24 family protein</fullName>
    </submittedName>
</protein>
<proteinExistence type="predicted"/>
<dbReference type="AlphaFoldDB" id="A0AA41PYP6"/>
<dbReference type="PANTHER" id="PTHR38074:SF1">
    <property type="entry name" value="ALTERED INHERITANCE OF MITOCHONDRIA PROTEIN 24, MITOCHONDRIAL"/>
    <property type="match status" value="1"/>
</dbReference>
<dbReference type="Proteomes" id="UP001165378">
    <property type="component" value="Unassembled WGS sequence"/>
</dbReference>
<feature type="compositionally biased region" description="Pro residues" evidence="1">
    <location>
        <begin position="269"/>
        <end position="294"/>
    </location>
</feature>
<dbReference type="Pfam" id="PF01987">
    <property type="entry name" value="AIM24"/>
    <property type="match status" value="1"/>
</dbReference>
<feature type="region of interest" description="Disordered" evidence="1">
    <location>
        <begin position="223"/>
        <end position="294"/>
    </location>
</feature>
<dbReference type="InterPro" id="IPR036983">
    <property type="entry name" value="AIM24_sf"/>
</dbReference>
<dbReference type="Gene3D" id="3.60.160.10">
    <property type="entry name" value="Mitochondrial biogenesis AIM24"/>
    <property type="match status" value="1"/>
</dbReference>
<accession>A0AA41PYP6</accession>